<dbReference type="Proteomes" id="UP000198741">
    <property type="component" value="Chromosome I"/>
</dbReference>
<organism evidence="2 3">
    <name type="scientific">Nakamurella panacisegetis</name>
    <dbReference type="NCBI Taxonomy" id="1090615"/>
    <lineage>
        <taxon>Bacteria</taxon>
        <taxon>Bacillati</taxon>
        <taxon>Actinomycetota</taxon>
        <taxon>Actinomycetes</taxon>
        <taxon>Nakamurellales</taxon>
        <taxon>Nakamurellaceae</taxon>
        <taxon>Nakamurella</taxon>
    </lineage>
</organism>
<evidence type="ECO:0000313" key="2">
    <source>
        <dbReference type="EMBL" id="SDP08813.1"/>
    </source>
</evidence>
<gene>
    <name evidence="2" type="ORF">SAMN04515671_2909</name>
</gene>
<dbReference type="STRING" id="1090615.SAMN04515671_2909"/>
<name>A0A1H0PUQ6_9ACTN</name>
<keyword evidence="3" id="KW-1185">Reference proteome</keyword>
<evidence type="ECO:0000256" key="1">
    <source>
        <dbReference type="SAM" id="Phobius"/>
    </source>
</evidence>
<dbReference type="AlphaFoldDB" id="A0A1H0PUQ6"/>
<dbReference type="RefSeq" id="WP_090476942.1">
    <property type="nucleotide sequence ID" value="NZ_LT629710.1"/>
</dbReference>
<protein>
    <submittedName>
        <fullName evidence="2">Uncharacterized protein</fullName>
    </submittedName>
</protein>
<sequence>MSDQLWIAIVGGLALVASVTIPLLHIGRRSVRTAEAIEHELKPNSGGSLRDAVDRIEAVLPEIGKALERVDATTARNTRELVNVKRDQTRQDSALAAVTAARDDEMREILQRLATLAPTPDPERPIP</sequence>
<dbReference type="OrthoDB" id="5126540at2"/>
<dbReference type="EMBL" id="LT629710">
    <property type="protein sequence ID" value="SDP08813.1"/>
    <property type="molecule type" value="Genomic_DNA"/>
</dbReference>
<keyword evidence="1" id="KW-0472">Membrane</keyword>
<keyword evidence="1" id="KW-0812">Transmembrane</keyword>
<proteinExistence type="predicted"/>
<feature type="transmembrane region" description="Helical" evidence="1">
    <location>
        <begin position="6"/>
        <end position="24"/>
    </location>
</feature>
<accession>A0A1H0PUQ6</accession>
<reference evidence="2 3" key="1">
    <citation type="submission" date="2016-10" db="EMBL/GenBank/DDBJ databases">
        <authorList>
            <person name="de Groot N.N."/>
        </authorList>
    </citation>
    <scope>NUCLEOTIDE SEQUENCE [LARGE SCALE GENOMIC DNA]</scope>
    <source>
        <strain evidence="3">P4-7,KCTC 19426,CECT 7604</strain>
    </source>
</reference>
<evidence type="ECO:0000313" key="3">
    <source>
        <dbReference type="Proteomes" id="UP000198741"/>
    </source>
</evidence>
<keyword evidence="1" id="KW-1133">Transmembrane helix</keyword>